<protein>
    <submittedName>
        <fullName evidence="1">Uncharacterized protein</fullName>
    </submittedName>
</protein>
<dbReference type="Proteomes" id="UP000193411">
    <property type="component" value="Unassembled WGS sequence"/>
</dbReference>
<organism evidence="1 2">
    <name type="scientific">Catenaria anguillulae PL171</name>
    <dbReference type="NCBI Taxonomy" id="765915"/>
    <lineage>
        <taxon>Eukaryota</taxon>
        <taxon>Fungi</taxon>
        <taxon>Fungi incertae sedis</taxon>
        <taxon>Blastocladiomycota</taxon>
        <taxon>Blastocladiomycetes</taxon>
        <taxon>Blastocladiales</taxon>
        <taxon>Catenariaceae</taxon>
        <taxon>Catenaria</taxon>
    </lineage>
</organism>
<evidence type="ECO:0000313" key="2">
    <source>
        <dbReference type="Proteomes" id="UP000193411"/>
    </source>
</evidence>
<gene>
    <name evidence="1" type="ORF">BCR44DRAFT_1083881</name>
</gene>
<dbReference type="AlphaFoldDB" id="A0A1Y2HNK5"/>
<dbReference type="EMBL" id="MCFL01000018">
    <property type="protein sequence ID" value="ORZ36177.1"/>
    <property type="molecule type" value="Genomic_DNA"/>
</dbReference>
<comment type="caution">
    <text evidence="1">The sequence shown here is derived from an EMBL/GenBank/DDBJ whole genome shotgun (WGS) entry which is preliminary data.</text>
</comment>
<reference evidence="1 2" key="1">
    <citation type="submission" date="2016-07" db="EMBL/GenBank/DDBJ databases">
        <title>Pervasive Adenine N6-methylation of Active Genes in Fungi.</title>
        <authorList>
            <consortium name="DOE Joint Genome Institute"/>
            <person name="Mondo S.J."/>
            <person name="Dannebaum R.O."/>
            <person name="Kuo R.C."/>
            <person name="Labutti K."/>
            <person name="Haridas S."/>
            <person name="Kuo A."/>
            <person name="Salamov A."/>
            <person name="Ahrendt S.R."/>
            <person name="Lipzen A."/>
            <person name="Sullivan W."/>
            <person name="Andreopoulos W.B."/>
            <person name="Clum A."/>
            <person name="Lindquist E."/>
            <person name="Daum C."/>
            <person name="Ramamoorthy G.K."/>
            <person name="Gryganskyi A."/>
            <person name="Culley D."/>
            <person name="Magnuson J.K."/>
            <person name="James T.Y."/>
            <person name="O'Malley M.A."/>
            <person name="Stajich J.E."/>
            <person name="Spatafora J.W."/>
            <person name="Visel A."/>
            <person name="Grigoriev I.V."/>
        </authorList>
    </citation>
    <scope>NUCLEOTIDE SEQUENCE [LARGE SCALE GENOMIC DNA]</scope>
    <source>
        <strain evidence="1 2">PL171</strain>
    </source>
</reference>
<name>A0A1Y2HNK5_9FUNG</name>
<accession>A0A1Y2HNK5</accession>
<proteinExistence type="predicted"/>
<keyword evidence="2" id="KW-1185">Reference proteome</keyword>
<evidence type="ECO:0000313" key="1">
    <source>
        <dbReference type="EMBL" id="ORZ36177.1"/>
    </source>
</evidence>
<sequence>MYHSLPLRHSRPLSWRPRILRFMQTVQTPDSRNDCFSGKFYGLGRRALLGPLCARSPAVCSRCTRLGENNRHRAQSNQVPVPFLVASAGCCSAAQWNAQSRAARHTHRPSSVLMSWTRRWRRRPSSASGRASAAHYGGGFARRCCRPWPSRCRCRSTIDRTWHYVSRLRLTVSGRESAVKSRVWSCIRRFGWLPNFPNGWLNDMKAMESMILSIGSSMTCLVSARQHTPFFCNWPTYLWPPRRSHDPICSLAPRIANHASAGDCCSLFCSDASRRVTCDETSM</sequence>